<dbReference type="EMBL" id="NBXB01000045">
    <property type="protein sequence ID" value="RFA12159.1"/>
    <property type="molecule type" value="Genomic_DNA"/>
</dbReference>
<proteinExistence type="predicted"/>
<evidence type="ECO:0000313" key="2">
    <source>
        <dbReference type="Proteomes" id="UP000256541"/>
    </source>
</evidence>
<gene>
    <name evidence="1" type="ORF">B7R22_17170</name>
</gene>
<reference evidence="1 2" key="1">
    <citation type="submission" date="2017-04" db="EMBL/GenBank/DDBJ databases">
        <title>Comparative genome analysis of Subtercola boreus.</title>
        <authorList>
            <person name="Cho Y.-J."/>
            <person name="Cho A."/>
            <person name="Kim O.-S."/>
            <person name="Lee J.-I."/>
        </authorList>
    </citation>
    <scope>NUCLEOTIDE SEQUENCE [LARGE SCALE GENOMIC DNA]</scope>
    <source>
        <strain evidence="1 2">P27479</strain>
    </source>
</reference>
<name>A0A3E0VRC9_9MICO</name>
<sequence length="312" mass="33384">MANAFLTASAIADQAMATLYESTFLGELVHTDYGAELATKKLGNTINIRKPATFTAQAFNRANGIQLQDAVEDSIPVVLDTIPDVSFAVTDEDMTLKMDAFDERLLTPACEAIVQYVDLAILALRSGVTQVAGTHPNADTLKQTWDTPEVLIEAKRQLDVNKVPLRDRYAVVGPTMASRWLNTDLLKHADKSGTTEALREGSIGKSLFGFDTFQTGNVGQPAGAPAIGAPTTEIGLAFHKSALALASAPLELPPAGSGVDAAVRNFKGLSLRVTHGYDQKYKQQVVSVDFLFGVKLLDAKRAVLLKGANRVA</sequence>
<protein>
    <recommendedName>
        <fullName evidence="3">Capsid protein</fullName>
    </recommendedName>
</protein>
<accession>A0A3E0VRC9</accession>
<organism evidence="1 2">
    <name type="scientific">Subtercola boreus</name>
    <dbReference type="NCBI Taxonomy" id="120213"/>
    <lineage>
        <taxon>Bacteria</taxon>
        <taxon>Bacillati</taxon>
        <taxon>Actinomycetota</taxon>
        <taxon>Actinomycetes</taxon>
        <taxon>Micrococcales</taxon>
        <taxon>Microbacteriaceae</taxon>
        <taxon>Subtercola</taxon>
    </lineage>
</organism>
<dbReference type="Proteomes" id="UP000256541">
    <property type="component" value="Unassembled WGS sequence"/>
</dbReference>
<comment type="caution">
    <text evidence="1">The sequence shown here is derived from an EMBL/GenBank/DDBJ whole genome shotgun (WGS) entry which is preliminary data.</text>
</comment>
<dbReference type="AlphaFoldDB" id="A0A3E0VRC9"/>
<evidence type="ECO:0008006" key="3">
    <source>
        <dbReference type="Google" id="ProtNLM"/>
    </source>
</evidence>
<dbReference type="OrthoDB" id="3987726at2"/>
<dbReference type="RefSeq" id="WP_116412935.1">
    <property type="nucleotide sequence ID" value="NZ_NBXB01000045.1"/>
</dbReference>
<evidence type="ECO:0000313" key="1">
    <source>
        <dbReference type="EMBL" id="RFA12159.1"/>
    </source>
</evidence>